<proteinExistence type="predicted"/>
<evidence type="ECO:0000313" key="2">
    <source>
        <dbReference type="Proteomes" id="UP000256769"/>
    </source>
</evidence>
<protein>
    <submittedName>
        <fullName evidence="1">Cell surface protein</fullName>
    </submittedName>
</protein>
<dbReference type="Proteomes" id="UP000256769">
    <property type="component" value="Unassembled WGS sequence"/>
</dbReference>
<dbReference type="PROSITE" id="PS51257">
    <property type="entry name" value="PROKAR_LIPOPROTEIN"/>
    <property type="match status" value="1"/>
</dbReference>
<keyword evidence="2" id="KW-1185">Reference proteome</keyword>
<comment type="caution">
    <text evidence="1">The sequence shown here is derived from an EMBL/GenBank/DDBJ whole genome shotgun (WGS) entry which is preliminary data.</text>
</comment>
<name>A0A3D9CT90_9FLAO</name>
<evidence type="ECO:0000313" key="1">
    <source>
        <dbReference type="EMBL" id="REC68837.1"/>
    </source>
</evidence>
<accession>A0A3D9CT90</accession>
<dbReference type="EMBL" id="QNUE01000002">
    <property type="protein sequence ID" value="REC68837.1"/>
    <property type="molecule type" value="Genomic_DNA"/>
</dbReference>
<dbReference type="AlphaFoldDB" id="A0A3D9CT90"/>
<dbReference type="OrthoDB" id="975810at2"/>
<dbReference type="RefSeq" id="WP_115956764.1">
    <property type="nucleotide sequence ID" value="NZ_CBCRVL010000007.1"/>
</dbReference>
<sequence>MNRNNFTYFKTGFLLCFLIGMTACKHDDQDEFTFKGLDDSYSIERFKVLNIPTNASGSVTWSINDSIISQNSELEFISPKADAFPLTLKINNKGNEQVYHSKIIVTKEKTPYNKYISKVLEFRPAVGQFMNEIPEYTPGNTAANMLQKANESLVGSNSTMITLGGYGGYVVFGFDHTIPNLNGRDFKVLGNAFFGNDASDPRSGSCEPGIIMVAYDRNKNGKPDNDEWYEIAGSEYFKNTTIKEYSITYHKPDENKIPVPGTEFWQTDVEYIKWSDNLGNQGFKTKNTFHVQSYYPLWFTGASSSFSGTRLANNFFDQNGDGSYWVGKSYEYGYADNAPNSDEASNIDISWAVDRSGKYVKLPGIDFIKIYTGVNQEAGWVGEVSTEVAGAYDLHFK</sequence>
<organism evidence="1 2">
    <name type="scientific">Chryseobacterium flavum</name>
    <dbReference type="NCBI Taxonomy" id="415851"/>
    <lineage>
        <taxon>Bacteria</taxon>
        <taxon>Pseudomonadati</taxon>
        <taxon>Bacteroidota</taxon>
        <taxon>Flavobacteriia</taxon>
        <taxon>Flavobacteriales</taxon>
        <taxon>Weeksellaceae</taxon>
        <taxon>Chryseobacterium group</taxon>
        <taxon>Chryseobacterium</taxon>
    </lineage>
</organism>
<gene>
    <name evidence="1" type="ORF">DRF59_02790</name>
</gene>
<reference evidence="1 2" key="1">
    <citation type="journal article" date="2007" name="Int. J. Syst. Evol. Microbiol.">
        <title>Chryseobacterium flavum sp. nov., isolated from polluted soil.</title>
        <authorList>
            <person name="Zhou Y."/>
            <person name="Dong J."/>
            <person name="Wang X."/>
            <person name="Huang X."/>
            <person name="Zhang K.Y."/>
            <person name="Zhang Y.Q."/>
            <person name="Guo Y.F."/>
            <person name="Lai R."/>
            <person name="Li W.J."/>
        </authorList>
    </citation>
    <scope>NUCLEOTIDE SEQUENCE [LARGE SCALE GENOMIC DNA]</scope>
    <source>
        <strain evidence="1 2">KCTC 12877</strain>
    </source>
</reference>